<dbReference type="GeneID" id="95626964"/>
<feature type="region of interest" description="Disordered" evidence="1">
    <location>
        <begin position="267"/>
        <end position="296"/>
    </location>
</feature>
<evidence type="ECO:0000313" key="2">
    <source>
        <dbReference type="EMBL" id="GCD32833.1"/>
    </source>
</evidence>
<evidence type="ECO:0000313" key="3">
    <source>
        <dbReference type="Proteomes" id="UP000287830"/>
    </source>
</evidence>
<dbReference type="EMBL" id="BHZC01000001">
    <property type="protein sequence ID" value="GCD32833.1"/>
    <property type="molecule type" value="Genomic_DNA"/>
</dbReference>
<dbReference type="InterPro" id="IPR011990">
    <property type="entry name" value="TPR-like_helical_dom_sf"/>
</dbReference>
<organism evidence="2 3">
    <name type="scientific">Streptomyces chrestomyceticus JCM 4735</name>
    <dbReference type="NCBI Taxonomy" id="1306181"/>
    <lineage>
        <taxon>Bacteria</taxon>
        <taxon>Bacillati</taxon>
        <taxon>Actinomycetota</taxon>
        <taxon>Actinomycetes</taxon>
        <taxon>Kitasatosporales</taxon>
        <taxon>Streptomycetaceae</taxon>
        <taxon>Streptomyces</taxon>
    </lineage>
</organism>
<dbReference type="SUPFAM" id="SSF48452">
    <property type="entry name" value="TPR-like"/>
    <property type="match status" value="1"/>
</dbReference>
<sequence length="547" mass="58772">MSEYDRPTAKGGIDGGDEAGRGTPDDGAPAARKGSNSISGGQFGNVVMADTVHGGVTVNHGGGDTPSDLADPVIASVQLRPGGTLADLVVDADPPRVMVPSGTVHVITLEARTNRAVVLDAARPVVLARRPPRPACLVTRIGAKIEPRRFITDFDVRVPQLQAQGADFPFSISAADVEQFWFEPIARTHEISWQLELDWTCAGRRGTTVINNNGEPFEVYPVAALYDGREPSILHSGCDLYHARGCPSLLLKESGAPTSLWTSATSSSLPSYPAVGGPRAADAATVPPNRSEDDDPEDLRRHILALHADFAVSDPELPASWPDYRKLASLVRILFNRPDHRSHASQEFRALLVQVLRYLYVSGQHEPGVALARTAGAAWSETLGEDHPDTLAVANRLAGCLVGLRKYAEARASFADLLPRCERTLGWEDPLTLTVAGNLCGCLSALGAHEEARQRCEDVLRRSRLALGPDDPRTLRAAASLASFLRRLGDHEAALVVLEDTLLRYRRVLGEDHPDTLHAKRDLVALLRELGEDGCAQAVVGDLPAGP</sequence>
<feature type="region of interest" description="Disordered" evidence="1">
    <location>
        <begin position="1"/>
        <end position="42"/>
    </location>
</feature>
<proteinExistence type="predicted"/>
<evidence type="ECO:0000256" key="1">
    <source>
        <dbReference type="SAM" id="MobiDB-lite"/>
    </source>
</evidence>
<protein>
    <submittedName>
        <fullName evidence="2">Tetratricopeptide repeat protein</fullName>
    </submittedName>
</protein>
<reference evidence="2 3" key="1">
    <citation type="submission" date="2018-11" db="EMBL/GenBank/DDBJ databases">
        <title>Whole genome sequence of Streptomyces chrestomyceticus NBRC 13444(T).</title>
        <authorList>
            <person name="Komaki H."/>
            <person name="Tamura T."/>
        </authorList>
    </citation>
    <scope>NUCLEOTIDE SEQUENCE [LARGE SCALE GENOMIC DNA]</scope>
    <source>
        <strain evidence="2 3">NBRC 13444</strain>
    </source>
</reference>
<dbReference type="PANTHER" id="PTHR46082:SF6">
    <property type="entry name" value="AAA+ ATPASE DOMAIN-CONTAINING PROTEIN-RELATED"/>
    <property type="match status" value="1"/>
</dbReference>
<dbReference type="Gene3D" id="1.25.40.10">
    <property type="entry name" value="Tetratricopeptide repeat domain"/>
    <property type="match status" value="1"/>
</dbReference>
<dbReference type="Proteomes" id="UP000287830">
    <property type="component" value="Unassembled WGS sequence"/>
</dbReference>
<dbReference type="RefSeq" id="WP_244954943.1">
    <property type="nucleotide sequence ID" value="NZ_BHZC01000001.1"/>
</dbReference>
<accession>A0A7U9KQC0</accession>
<gene>
    <name evidence="2" type="ORF">OEIGOIKO_00551</name>
</gene>
<dbReference type="AlphaFoldDB" id="A0A7U9KQC0"/>
<comment type="caution">
    <text evidence="2">The sequence shown here is derived from an EMBL/GenBank/DDBJ whole genome shotgun (WGS) entry which is preliminary data.</text>
</comment>
<name>A0A7U9KQC0_9ACTN</name>
<dbReference type="InterPro" id="IPR053137">
    <property type="entry name" value="NLR-like"/>
</dbReference>
<dbReference type="Pfam" id="PF13374">
    <property type="entry name" value="TPR_10"/>
    <property type="match status" value="3"/>
</dbReference>
<dbReference type="PANTHER" id="PTHR46082">
    <property type="entry name" value="ATP/GTP-BINDING PROTEIN-RELATED"/>
    <property type="match status" value="1"/>
</dbReference>